<reference evidence="1 2" key="1">
    <citation type="submission" date="2020-08" db="EMBL/GenBank/DDBJ databases">
        <title>Genomic Encyclopedia of Type Strains, Phase IV (KMG-V): Genome sequencing to study the core and pangenomes of soil and plant-associated prokaryotes.</title>
        <authorList>
            <person name="Whitman W."/>
        </authorList>
    </citation>
    <scope>NUCLEOTIDE SEQUENCE [LARGE SCALE GENOMIC DNA]</scope>
    <source>
        <strain evidence="1 2">SEMIA 4034</strain>
    </source>
</reference>
<dbReference type="AlphaFoldDB" id="A0A7W8XH81"/>
<evidence type="ECO:0000313" key="1">
    <source>
        <dbReference type="EMBL" id="MBB5562808.1"/>
    </source>
</evidence>
<proteinExistence type="predicted"/>
<dbReference type="EMBL" id="JACHBC010000009">
    <property type="protein sequence ID" value="MBB5562808.1"/>
    <property type="molecule type" value="Genomic_DNA"/>
</dbReference>
<evidence type="ECO:0000313" key="2">
    <source>
        <dbReference type="Proteomes" id="UP000528824"/>
    </source>
</evidence>
<gene>
    <name evidence="1" type="ORF">GGI59_004497</name>
</gene>
<protein>
    <submittedName>
        <fullName evidence="1">Uncharacterized protein</fullName>
    </submittedName>
</protein>
<accession>A0A7W8XH81</accession>
<organism evidence="1 2">
    <name type="scientific">Rhizobium lentis</name>
    <dbReference type="NCBI Taxonomy" id="1138194"/>
    <lineage>
        <taxon>Bacteria</taxon>
        <taxon>Pseudomonadati</taxon>
        <taxon>Pseudomonadota</taxon>
        <taxon>Alphaproteobacteria</taxon>
        <taxon>Hyphomicrobiales</taxon>
        <taxon>Rhizobiaceae</taxon>
        <taxon>Rhizobium/Agrobacterium group</taxon>
        <taxon>Rhizobium</taxon>
    </lineage>
</organism>
<keyword evidence="2" id="KW-1185">Reference proteome</keyword>
<name>A0A7W8XH81_9HYPH</name>
<dbReference type="Proteomes" id="UP000528824">
    <property type="component" value="Unassembled WGS sequence"/>
</dbReference>
<comment type="caution">
    <text evidence="1">The sequence shown here is derived from an EMBL/GenBank/DDBJ whole genome shotgun (WGS) entry which is preliminary data.</text>
</comment>
<sequence length="77" mass="8642">MQKQRYALRKNLNIYWTVIDTVSDRKALVNGFVMDMLTADEAEELANTLNRAESHAILAPTRGSTPIEDDSNFSIAV</sequence>